<name>A0ABV6QZS2_9CAUL</name>
<dbReference type="Proteomes" id="UP001589906">
    <property type="component" value="Unassembled WGS sequence"/>
</dbReference>
<feature type="signal peptide" evidence="2">
    <location>
        <begin position="1"/>
        <end position="21"/>
    </location>
</feature>
<dbReference type="InterPro" id="IPR011055">
    <property type="entry name" value="Dup_hybrid_motif"/>
</dbReference>
<dbReference type="PANTHER" id="PTHR21666:SF270">
    <property type="entry name" value="MUREIN HYDROLASE ACTIVATOR ENVC"/>
    <property type="match status" value="1"/>
</dbReference>
<evidence type="ECO:0000256" key="2">
    <source>
        <dbReference type="SAM" id="SignalP"/>
    </source>
</evidence>
<dbReference type="GO" id="GO:0016787">
    <property type="term" value="F:hydrolase activity"/>
    <property type="evidence" value="ECO:0007669"/>
    <property type="project" value="UniProtKB-KW"/>
</dbReference>
<dbReference type="EC" id="3.4.-.-" evidence="4"/>
<organism evidence="4 5">
    <name type="scientific">Brevundimonas balnearis</name>
    <dbReference type="NCBI Taxonomy" id="1572858"/>
    <lineage>
        <taxon>Bacteria</taxon>
        <taxon>Pseudomonadati</taxon>
        <taxon>Pseudomonadota</taxon>
        <taxon>Alphaproteobacteria</taxon>
        <taxon>Caulobacterales</taxon>
        <taxon>Caulobacteraceae</taxon>
        <taxon>Brevundimonas</taxon>
    </lineage>
</organism>
<sequence length="269" mass="28081">MRWPVLAACLLLSACAPGGCSGTGPAPAPAPETPEPDAPAPPQPEPEPEPEPEPVTWPHEPAGALHPGSGTGATDATLWAPGMRFPMEAAPAYANSQVYGYGGYAAPGPGGQCDARNYAYPWRDNFCETRSWTNTMCPAGQGHQGQDIRPATCVKKVHWVVAAESGVVTSIGSYSVFIAGDSGRIYRYLHMDPAGVNALIDEGQRVSRGQRLGQVSDAFGGNATTIHLHFEIKAPVASGGSSAVIFVPTYSSLVDSYQRLLTAAPPPSA</sequence>
<dbReference type="SUPFAM" id="SSF51261">
    <property type="entry name" value="Duplicated hybrid motif"/>
    <property type="match status" value="1"/>
</dbReference>
<feature type="region of interest" description="Disordered" evidence="1">
    <location>
        <begin position="21"/>
        <end position="73"/>
    </location>
</feature>
<keyword evidence="2" id="KW-0732">Signal</keyword>
<dbReference type="InterPro" id="IPR050570">
    <property type="entry name" value="Cell_wall_metabolism_enzyme"/>
</dbReference>
<dbReference type="EMBL" id="JBHLSW010000003">
    <property type="protein sequence ID" value="MFC0632865.1"/>
    <property type="molecule type" value="Genomic_DNA"/>
</dbReference>
<dbReference type="RefSeq" id="WP_376834192.1">
    <property type="nucleotide sequence ID" value="NZ_JBHLSW010000003.1"/>
</dbReference>
<keyword evidence="5" id="KW-1185">Reference proteome</keyword>
<dbReference type="PANTHER" id="PTHR21666">
    <property type="entry name" value="PEPTIDASE-RELATED"/>
    <property type="match status" value="1"/>
</dbReference>
<proteinExistence type="predicted"/>
<evidence type="ECO:0000313" key="4">
    <source>
        <dbReference type="EMBL" id="MFC0632865.1"/>
    </source>
</evidence>
<dbReference type="Pfam" id="PF01551">
    <property type="entry name" value="Peptidase_M23"/>
    <property type="match status" value="1"/>
</dbReference>
<feature type="chain" id="PRO_5047499222" evidence="2">
    <location>
        <begin position="22"/>
        <end position="269"/>
    </location>
</feature>
<dbReference type="PROSITE" id="PS51257">
    <property type="entry name" value="PROKAR_LIPOPROTEIN"/>
    <property type="match status" value="1"/>
</dbReference>
<protein>
    <submittedName>
        <fullName evidence="4">M23 family metallopeptidase</fullName>
        <ecNumber evidence="4">3.4.-.-</ecNumber>
    </submittedName>
</protein>
<gene>
    <name evidence="4" type="ORF">ACFFGE_03115</name>
</gene>
<evidence type="ECO:0000256" key="1">
    <source>
        <dbReference type="SAM" id="MobiDB-lite"/>
    </source>
</evidence>
<dbReference type="InterPro" id="IPR016047">
    <property type="entry name" value="M23ase_b-sheet_dom"/>
</dbReference>
<reference evidence="4 5" key="1">
    <citation type="submission" date="2024-09" db="EMBL/GenBank/DDBJ databases">
        <authorList>
            <person name="Sun Q."/>
            <person name="Mori K."/>
        </authorList>
    </citation>
    <scope>NUCLEOTIDE SEQUENCE [LARGE SCALE GENOMIC DNA]</scope>
    <source>
        <strain evidence="4 5">NCAIM B.02621</strain>
    </source>
</reference>
<feature type="domain" description="M23ase beta-sheet core" evidence="3">
    <location>
        <begin position="142"/>
        <end position="233"/>
    </location>
</feature>
<evidence type="ECO:0000313" key="5">
    <source>
        <dbReference type="Proteomes" id="UP001589906"/>
    </source>
</evidence>
<dbReference type="Gene3D" id="2.70.70.10">
    <property type="entry name" value="Glucose Permease (Domain IIA)"/>
    <property type="match status" value="1"/>
</dbReference>
<keyword evidence="4" id="KW-0378">Hydrolase</keyword>
<evidence type="ECO:0000259" key="3">
    <source>
        <dbReference type="Pfam" id="PF01551"/>
    </source>
</evidence>
<dbReference type="CDD" id="cd12797">
    <property type="entry name" value="M23_peptidase"/>
    <property type="match status" value="1"/>
</dbReference>
<comment type="caution">
    <text evidence="4">The sequence shown here is derived from an EMBL/GenBank/DDBJ whole genome shotgun (WGS) entry which is preliminary data.</text>
</comment>
<accession>A0ABV6QZS2</accession>
<feature type="compositionally biased region" description="Pro residues" evidence="1">
    <location>
        <begin position="26"/>
        <end position="45"/>
    </location>
</feature>